<dbReference type="InterPro" id="IPR000835">
    <property type="entry name" value="HTH_MarR-typ"/>
</dbReference>
<gene>
    <name evidence="2" type="ORF">DFI_05130</name>
</gene>
<dbReference type="PANTHER" id="PTHR33164:SF104">
    <property type="entry name" value="TRANSCRIPTIONAL REGULATORY PROTEIN"/>
    <property type="match status" value="1"/>
</dbReference>
<evidence type="ECO:0000313" key="3">
    <source>
        <dbReference type="Proteomes" id="UP000259030"/>
    </source>
</evidence>
<keyword evidence="3" id="KW-1185">Reference proteome</keyword>
<dbReference type="RefSeq" id="WP_022799747.1">
    <property type="nucleotide sequence ID" value="NZ_ATTJ01000001.1"/>
</dbReference>
<accession>A0A221SV08</accession>
<dbReference type="PRINTS" id="PR00598">
    <property type="entry name" value="HTHMARR"/>
</dbReference>
<dbReference type="EMBL" id="CP021081">
    <property type="protein sequence ID" value="ASN80472.1"/>
    <property type="molecule type" value="Genomic_DNA"/>
</dbReference>
<dbReference type="InterPro" id="IPR036390">
    <property type="entry name" value="WH_DNA-bd_sf"/>
</dbReference>
<dbReference type="Gene3D" id="1.10.10.10">
    <property type="entry name" value="Winged helix-like DNA-binding domain superfamily/Winged helix DNA-binding domain"/>
    <property type="match status" value="1"/>
</dbReference>
<name>A0A221SV08_9DEIO</name>
<evidence type="ECO:0000259" key="1">
    <source>
        <dbReference type="PROSITE" id="PS50995"/>
    </source>
</evidence>
<dbReference type="GO" id="GO:0003700">
    <property type="term" value="F:DNA-binding transcription factor activity"/>
    <property type="evidence" value="ECO:0007669"/>
    <property type="project" value="InterPro"/>
</dbReference>
<dbReference type="STRING" id="317577.GCA_000419625_00112"/>
<proteinExistence type="predicted"/>
<protein>
    <submittedName>
        <fullName evidence="2">MarR family transcriptional regulator</fullName>
    </submittedName>
</protein>
<dbReference type="KEGG" id="dfc:DFI_05130"/>
<dbReference type="OrthoDB" id="32523at2"/>
<evidence type="ECO:0000313" key="2">
    <source>
        <dbReference type="EMBL" id="ASN80472.1"/>
    </source>
</evidence>
<sequence>MSTRRHVQRIHDDWRRVRPDLDPTPMRRLILLNLTARLALDQIERTQQTHGLNLAQADLLLTLYRSAPDQGLTPGELTNLIAITPASITNRLDRLEHDNLIARTPDPHDARARRVRLTPEGRARVEALLPDHLGNEERMLAGLTDAEHADLERLLLKLAGHLEDLTP</sequence>
<dbReference type="SUPFAM" id="SSF46785">
    <property type="entry name" value="Winged helix' DNA-binding domain"/>
    <property type="match status" value="1"/>
</dbReference>
<dbReference type="AlphaFoldDB" id="A0A221SV08"/>
<dbReference type="InterPro" id="IPR039422">
    <property type="entry name" value="MarR/SlyA-like"/>
</dbReference>
<dbReference type="PROSITE" id="PS50995">
    <property type="entry name" value="HTH_MARR_2"/>
    <property type="match status" value="1"/>
</dbReference>
<dbReference type="GO" id="GO:0006950">
    <property type="term" value="P:response to stress"/>
    <property type="evidence" value="ECO:0007669"/>
    <property type="project" value="TreeGrafter"/>
</dbReference>
<dbReference type="Pfam" id="PF12802">
    <property type="entry name" value="MarR_2"/>
    <property type="match status" value="1"/>
</dbReference>
<feature type="domain" description="HTH marR-type" evidence="1">
    <location>
        <begin position="28"/>
        <end position="160"/>
    </location>
</feature>
<dbReference type="PANTHER" id="PTHR33164">
    <property type="entry name" value="TRANSCRIPTIONAL REGULATOR, MARR FAMILY"/>
    <property type="match status" value="1"/>
</dbReference>
<dbReference type="InterPro" id="IPR036388">
    <property type="entry name" value="WH-like_DNA-bd_sf"/>
</dbReference>
<dbReference type="Proteomes" id="UP000259030">
    <property type="component" value="Chromosome"/>
</dbReference>
<organism evidence="2 3">
    <name type="scientific">Deinococcus ficus</name>
    <dbReference type="NCBI Taxonomy" id="317577"/>
    <lineage>
        <taxon>Bacteria</taxon>
        <taxon>Thermotogati</taxon>
        <taxon>Deinococcota</taxon>
        <taxon>Deinococci</taxon>
        <taxon>Deinococcales</taxon>
        <taxon>Deinococcaceae</taxon>
        <taxon>Deinococcus</taxon>
    </lineage>
</organism>
<dbReference type="SMART" id="SM00347">
    <property type="entry name" value="HTH_MARR"/>
    <property type="match status" value="1"/>
</dbReference>
<reference evidence="2 3" key="1">
    <citation type="submission" date="2017-05" db="EMBL/GenBank/DDBJ databases">
        <title>The complete genome sequence of Deinococcus ficus isolated from the rhizosphere of the Ficus religiosa L. in Taiwan.</title>
        <authorList>
            <person name="Wu K.-M."/>
            <person name="Liao T.-L."/>
            <person name="Liu Y.-M."/>
            <person name="Young C.-C."/>
            <person name="Tsai S.-F."/>
        </authorList>
    </citation>
    <scope>NUCLEOTIDE SEQUENCE [LARGE SCALE GENOMIC DNA]</scope>
    <source>
        <strain evidence="2 3">CC-FR2-10</strain>
    </source>
</reference>